<keyword evidence="3" id="KW-1185">Reference proteome</keyword>
<reference evidence="2 3" key="1">
    <citation type="submission" date="2020-11" db="EMBL/GenBank/DDBJ databases">
        <title>Enhanced detection system for hospital associated transmission using whole genome sequencing surveillance.</title>
        <authorList>
            <person name="Harrison L.H."/>
            <person name="Van Tyne D."/>
            <person name="Marsh J.W."/>
            <person name="Griffith M.P."/>
            <person name="Snyder D.J."/>
            <person name="Cooper V.S."/>
            <person name="Mustapha M."/>
        </authorList>
    </citation>
    <scope>NUCLEOTIDE SEQUENCE [LARGE SCALE GENOMIC DNA]</scope>
    <source>
        <strain evidence="2 3">PSA00705</strain>
    </source>
</reference>
<feature type="transmembrane region" description="Helical" evidence="1">
    <location>
        <begin position="109"/>
        <end position="128"/>
    </location>
</feature>
<organism evidence="2 3">
    <name type="scientific">Pseudomonas nitroreducens</name>
    <dbReference type="NCBI Taxonomy" id="46680"/>
    <lineage>
        <taxon>Bacteria</taxon>
        <taxon>Pseudomonadati</taxon>
        <taxon>Pseudomonadota</taxon>
        <taxon>Gammaproteobacteria</taxon>
        <taxon>Pseudomonadales</taxon>
        <taxon>Pseudomonadaceae</taxon>
        <taxon>Pseudomonas</taxon>
    </lineage>
</organism>
<evidence type="ECO:0008006" key="4">
    <source>
        <dbReference type="Google" id="ProtNLM"/>
    </source>
</evidence>
<comment type="caution">
    <text evidence="2">The sequence shown here is derived from an EMBL/GenBank/DDBJ whole genome shotgun (WGS) entry which is preliminary data.</text>
</comment>
<sequence length="405" mass="45989">MSINISTWVALIYISFALDSALKLGGTVQFHLGIICIAITNVIATLRRPSSILHPLKKETSLIIFILYSLISGALMFQPGFINITVYLLVTINIIIFASTTFRFTSKKIFYLFQITMILTGLFQYAIFKIGGVQLSFINEDHYEKGYSVSFRLRGFFIEPNWFAISFSFNTLLLTGSNVIKFIKRNPCTATLTALVMILNGSLTTIGALTIIYSIPIIKKTPIKGTLFSAMILSVLIGVISYRSTINPDKDNETLLNYASRWIPLTRVIEYQTNQSLLTILFGHGLGSWGTTAVNHRLSALVNEEDPSARDGSELPVFIFELGLFGLALLLLDFLITYSRTPSRYTHIRGGLVLFIICLVFYPTLKFWMYMPYYFYLRRARYETASIQHTDIRRHKDHLILQRAK</sequence>
<keyword evidence="1" id="KW-1133">Transmembrane helix</keyword>
<feature type="transmembrane region" description="Helical" evidence="1">
    <location>
        <begin position="221"/>
        <end position="242"/>
    </location>
</feature>
<name>A0ABS0KHS9_PSENT</name>
<evidence type="ECO:0000256" key="1">
    <source>
        <dbReference type="SAM" id="Phobius"/>
    </source>
</evidence>
<keyword evidence="1" id="KW-0812">Transmembrane</keyword>
<protein>
    <recommendedName>
        <fullName evidence="4">O-antigen ligase family protein</fullName>
    </recommendedName>
</protein>
<dbReference type="Proteomes" id="UP000608450">
    <property type="component" value="Unassembled WGS sequence"/>
</dbReference>
<accession>A0ABS0KHS9</accession>
<evidence type="ECO:0000313" key="3">
    <source>
        <dbReference type="Proteomes" id="UP000608450"/>
    </source>
</evidence>
<feature type="transmembrane region" description="Helical" evidence="1">
    <location>
        <begin position="317"/>
        <end position="338"/>
    </location>
</feature>
<feature type="transmembrane region" description="Helical" evidence="1">
    <location>
        <begin position="84"/>
        <end position="102"/>
    </location>
</feature>
<evidence type="ECO:0000313" key="2">
    <source>
        <dbReference type="EMBL" id="MBG6287499.1"/>
    </source>
</evidence>
<feature type="transmembrane region" description="Helical" evidence="1">
    <location>
        <begin position="350"/>
        <end position="371"/>
    </location>
</feature>
<feature type="transmembrane region" description="Helical" evidence="1">
    <location>
        <begin position="162"/>
        <end position="180"/>
    </location>
</feature>
<dbReference type="EMBL" id="JADTFC010000015">
    <property type="protein sequence ID" value="MBG6287499.1"/>
    <property type="molecule type" value="Genomic_DNA"/>
</dbReference>
<feature type="transmembrane region" description="Helical" evidence="1">
    <location>
        <begin position="192"/>
        <end position="215"/>
    </location>
</feature>
<gene>
    <name evidence="2" type="ORF">I5I61_08580</name>
</gene>
<proteinExistence type="predicted"/>
<feature type="transmembrane region" description="Helical" evidence="1">
    <location>
        <begin position="27"/>
        <end position="47"/>
    </location>
</feature>
<dbReference type="RefSeq" id="WP_143514260.1">
    <property type="nucleotide sequence ID" value="NZ_FZOM01000009.1"/>
</dbReference>
<feature type="transmembrane region" description="Helical" evidence="1">
    <location>
        <begin position="59"/>
        <end position="78"/>
    </location>
</feature>
<keyword evidence="1" id="KW-0472">Membrane</keyword>